<sequence length="451" mass="47496">MDKTANLSLPVIAPAQAQKHVTHNEALRVLDAVVQLAVIDRDLTAPPGGAADGDRYIVASAATGDWAGQEGRIAAFQDGAWAFYQPGEGWLAFVADEALLCYWTGAAWADVAGAITTLQNLVLLGLGTTADAANPFSAKLNKALWTARPAAEGGDGDLRYALNKESEADVLSLLMQSNWSGRAELGLVGDDDLSVRVSPDGAAWTEILRGDRAAGEAVIGHLRVGRDMVQNVLPDSGRFNGNANNTAFSGIAYAAPTYLSPTSGAGLAAHAKFIHNNDDYGGAAGALDAEVKALVEAIRPPGARRFGPEWYVIEVTQKASGTMSEAVDIGGTLYGLAFTTLFTALPTRLTFAYHVKVKTGTAALTLDSGRVVRASRDGAAQPKAAQTIDNADGWTHICVHNVPNQYGYAYDLAQLKLPLSGAVWIALPKIVFGHVELDPELGVLMNARMFG</sequence>
<accession>A0A844QJW8</accession>
<proteinExistence type="predicted"/>
<evidence type="ECO:0000313" key="1">
    <source>
        <dbReference type="EMBL" id="MVB00177.1"/>
    </source>
</evidence>
<name>A0A844QJW8_9HYPH</name>
<gene>
    <name evidence="1" type="ORF">GN330_23295</name>
</gene>
<dbReference type="Pfam" id="PF10983">
    <property type="entry name" value="DUF2793"/>
    <property type="match status" value="1"/>
</dbReference>
<comment type="caution">
    <text evidence="1">The sequence shown here is derived from an EMBL/GenBank/DDBJ whole genome shotgun (WGS) entry which is preliminary data.</text>
</comment>
<dbReference type="AlphaFoldDB" id="A0A844QJW8"/>
<dbReference type="RefSeq" id="WP_156716147.1">
    <property type="nucleotide sequence ID" value="NZ_WPHG01000012.1"/>
</dbReference>
<dbReference type="InterPro" id="IPR021251">
    <property type="entry name" value="DUF2793"/>
</dbReference>
<organism evidence="1 2">
    <name type="scientific">Nitratireductor arenosus</name>
    <dbReference type="NCBI Taxonomy" id="2682096"/>
    <lineage>
        <taxon>Bacteria</taxon>
        <taxon>Pseudomonadati</taxon>
        <taxon>Pseudomonadota</taxon>
        <taxon>Alphaproteobacteria</taxon>
        <taxon>Hyphomicrobiales</taxon>
        <taxon>Phyllobacteriaceae</taxon>
        <taxon>Nitratireductor</taxon>
    </lineage>
</organism>
<dbReference type="EMBL" id="WPHG01000012">
    <property type="protein sequence ID" value="MVB00177.1"/>
    <property type="molecule type" value="Genomic_DNA"/>
</dbReference>
<evidence type="ECO:0000313" key="2">
    <source>
        <dbReference type="Proteomes" id="UP000463224"/>
    </source>
</evidence>
<reference evidence="1 2" key="1">
    <citation type="submission" date="2019-12" db="EMBL/GenBank/DDBJ databases">
        <title>Nitratireductor arenosus sp. nov., Isolated from sea sand, Jeju island, South Korea.</title>
        <authorList>
            <person name="Kim W."/>
        </authorList>
    </citation>
    <scope>NUCLEOTIDE SEQUENCE [LARGE SCALE GENOMIC DNA]</scope>
    <source>
        <strain evidence="1 2">CAU 1489</strain>
    </source>
</reference>
<keyword evidence="2" id="KW-1185">Reference proteome</keyword>
<protein>
    <submittedName>
        <fullName evidence="1">DUF2793 domain-containing protein</fullName>
    </submittedName>
</protein>
<dbReference type="Proteomes" id="UP000463224">
    <property type="component" value="Unassembled WGS sequence"/>
</dbReference>